<protein>
    <submittedName>
        <fullName evidence="1">Uncharacterized protein</fullName>
    </submittedName>
</protein>
<sequence length="9" mass="1049">MRDVTELAD</sequence>
<accession>A0A0E9STQ2</accession>
<proteinExistence type="predicted"/>
<organism evidence="1">
    <name type="scientific">Anguilla anguilla</name>
    <name type="common">European freshwater eel</name>
    <name type="synonym">Muraena anguilla</name>
    <dbReference type="NCBI Taxonomy" id="7936"/>
    <lineage>
        <taxon>Eukaryota</taxon>
        <taxon>Metazoa</taxon>
        <taxon>Chordata</taxon>
        <taxon>Craniata</taxon>
        <taxon>Vertebrata</taxon>
        <taxon>Euteleostomi</taxon>
        <taxon>Actinopterygii</taxon>
        <taxon>Neopterygii</taxon>
        <taxon>Teleostei</taxon>
        <taxon>Anguilliformes</taxon>
        <taxon>Anguillidae</taxon>
        <taxon>Anguilla</taxon>
    </lineage>
</organism>
<reference evidence="1" key="1">
    <citation type="submission" date="2014-11" db="EMBL/GenBank/DDBJ databases">
        <authorList>
            <person name="Amaro Gonzalez C."/>
        </authorList>
    </citation>
    <scope>NUCLEOTIDE SEQUENCE</scope>
</reference>
<name>A0A0E9STQ2_ANGAN</name>
<evidence type="ECO:0000313" key="1">
    <source>
        <dbReference type="EMBL" id="JAH43903.1"/>
    </source>
</evidence>
<dbReference type="EMBL" id="GBXM01064674">
    <property type="protein sequence ID" value="JAH43903.1"/>
    <property type="molecule type" value="Transcribed_RNA"/>
</dbReference>
<reference evidence="1" key="2">
    <citation type="journal article" date="2015" name="Fish Shellfish Immunol.">
        <title>Early steps in the European eel (Anguilla anguilla)-Vibrio vulnificus interaction in the gills: Role of the RtxA13 toxin.</title>
        <authorList>
            <person name="Callol A."/>
            <person name="Pajuelo D."/>
            <person name="Ebbesson L."/>
            <person name="Teles M."/>
            <person name="MacKenzie S."/>
            <person name="Amaro C."/>
        </authorList>
    </citation>
    <scope>NUCLEOTIDE SEQUENCE</scope>
</reference>